<accession>A0A934PUR5</accession>
<organism evidence="1 2">
    <name type="scientific">Mucilaginibacter segetis</name>
    <dbReference type="NCBI Taxonomy" id="2793071"/>
    <lineage>
        <taxon>Bacteria</taxon>
        <taxon>Pseudomonadati</taxon>
        <taxon>Bacteroidota</taxon>
        <taxon>Sphingobacteriia</taxon>
        <taxon>Sphingobacteriales</taxon>
        <taxon>Sphingobacteriaceae</taxon>
        <taxon>Mucilaginibacter</taxon>
    </lineage>
</organism>
<sequence length="459" mass="53167">MKTMEQIRHLYSRAGFGLRFEDMRLVEQLSVKHSIDFLFRSSVQSKPLVSVKENVNYKDFLKDDQLSRKMFMMQQRQQEKDLNIEWLKNMSTGNTQLRDKMTLFWHNHFACRTLNAWYAQQLNNIQRDNALGNFRTLLLEVSKTPAMLQFLNNQQNRKGHPNENFAREVMELFTIGRGNYTEQDVKESARAFTGWGFNKDGVFAERKFLHDDGQKTFLGNTGNFTGEDIIDMLLAKKQTAHFICTKLYKYLVNEVPDAANVNAMADVFYNHKYEIKPLLEFVFNAKWFYNEKNTGNLIKSPVEFIVAMNRQFYIDYQNPDIQIQFQRALGQVLFYPPNVAGWPGGKNWIDSSSLMYRLSIPATVLNDGVIDFTGKTDPDDEAFIATARKEKKAVHTRVQTQPDWNKFLSDIPAHTTKKEIAQLVLSPAINSKLLSIINKATDIKTMVIELVSTPEYQLS</sequence>
<dbReference type="InterPro" id="IPR014917">
    <property type="entry name" value="DUF1800"/>
</dbReference>
<proteinExistence type="predicted"/>
<protein>
    <submittedName>
        <fullName evidence="1">DUF1800 domain-containing protein</fullName>
    </submittedName>
</protein>
<dbReference type="Pfam" id="PF08811">
    <property type="entry name" value="DUF1800"/>
    <property type="match status" value="1"/>
</dbReference>
<dbReference type="Proteomes" id="UP000613193">
    <property type="component" value="Unassembled WGS sequence"/>
</dbReference>
<comment type="caution">
    <text evidence="1">The sequence shown here is derived from an EMBL/GenBank/DDBJ whole genome shotgun (WGS) entry which is preliminary data.</text>
</comment>
<dbReference type="AlphaFoldDB" id="A0A934PUR5"/>
<evidence type="ECO:0000313" key="1">
    <source>
        <dbReference type="EMBL" id="MBK0379755.1"/>
    </source>
</evidence>
<gene>
    <name evidence="1" type="ORF">I5M19_10580</name>
</gene>
<name>A0A934PUR5_9SPHI</name>
<keyword evidence="2" id="KW-1185">Reference proteome</keyword>
<dbReference type="RefSeq" id="WP_200066300.1">
    <property type="nucleotide sequence ID" value="NZ_JAEHFW010000002.1"/>
</dbReference>
<reference evidence="1" key="1">
    <citation type="submission" date="2020-12" db="EMBL/GenBank/DDBJ databases">
        <title>Bacterial novel species Mucilaginibacter sp. SD-g isolated from soil.</title>
        <authorList>
            <person name="Jung H.-Y."/>
        </authorList>
    </citation>
    <scope>NUCLEOTIDE SEQUENCE</scope>
    <source>
        <strain evidence="1">SD-g</strain>
    </source>
</reference>
<evidence type="ECO:0000313" key="2">
    <source>
        <dbReference type="Proteomes" id="UP000613193"/>
    </source>
</evidence>
<dbReference type="EMBL" id="JAEHFW010000002">
    <property type="protein sequence ID" value="MBK0379755.1"/>
    <property type="molecule type" value="Genomic_DNA"/>
</dbReference>